<dbReference type="Proteomes" id="UP000765224">
    <property type="component" value="Unassembled WGS sequence"/>
</dbReference>
<gene>
    <name evidence="1" type="ORF">KVG96_13855</name>
</gene>
<reference evidence="1 2" key="1">
    <citation type="submission" date="2021-06" db="EMBL/GenBank/DDBJ databases">
        <title>Updating the genus Pseudomonas: Description of 43 new species and partition of the Pseudomonas putida group.</title>
        <authorList>
            <person name="Girard L."/>
            <person name="Lood C."/>
            <person name="Vandamme P."/>
            <person name="Rokni-Zadeh H."/>
            <person name="Van Noort V."/>
            <person name="Hofte M."/>
            <person name="Lavigne R."/>
            <person name="De Mot R."/>
        </authorList>
    </citation>
    <scope>NUCLEOTIDE SEQUENCE [LARGE SCALE GENOMIC DNA]</scope>
    <source>
        <strain evidence="1 2">COR58</strain>
    </source>
</reference>
<protein>
    <submittedName>
        <fullName evidence="1">Uncharacterized protein</fullName>
    </submittedName>
</protein>
<dbReference type="RefSeq" id="WP_217892654.1">
    <property type="nucleotide sequence ID" value="NZ_JAHSTS010000002.1"/>
</dbReference>
<comment type="caution">
    <text evidence="1">The sequence shown here is derived from an EMBL/GenBank/DDBJ whole genome shotgun (WGS) entry which is preliminary data.</text>
</comment>
<evidence type="ECO:0000313" key="1">
    <source>
        <dbReference type="EMBL" id="MBV4459041.1"/>
    </source>
</evidence>
<keyword evidence="2" id="KW-1185">Reference proteome</keyword>
<evidence type="ECO:0000313" key="2">
    <source>
        <dbReference type="Proteomes" id="UP000765224"/>
    </source>
</evidence>
<accession>A0ABS6PGD0</accession>
<name>A0ABS6PGD0_9PSED</name>
<proteinExistence type="predicted"/>
<organism evidence="1 2">
    <name type="scientific">Pseudomonas ekonensis</name>
    <dbReference type="NCBI Taxonomy" id="2842353"/>
    <lineage>
        <taxon>Bacteria</taxon>
        <taxon>Pseudomonadati</taxon>
        <taxon>Pseudomonadota</taxon>
        <taxon>Gammaproteobacteria</taxon>
        <taxon>Pseudomonadales</taxon>
        <taxon>Pseudomonadaceae</taxon>
        <taxon>Pseudomonas</taxon>
    </lineage>
</organism>
<sequence length="99" mass="11070">MANEKIIISTIKQEGFFQTVYGTTPTTAAQDLQATYKNASGQWIPMGNAQKYDSRDFQIHLTNPPAKGKFDVKVCPKDAPSSPECSDPYPYDFVDFGNW</sequence>
<dbReference type="EMBL" id="JAHSTS010000002">
    <property type="protein sequence ID" value="MBV4459041.1"/>
    <property type="molecule type" value="Genomic_DNA"/>
</dbReference>